<reference evidence="1" key="1">
    <citation type="submission" date="2014-09" db="EMBL/GenBank/DDBJ databases">
        <authorList>
            <person name="Magalhaes I.L.F."/>
            <person name="Oliveira U."/>
            <person name="Santos F.R."/>
            <person name="Vidigal T.H.D.A."/>
            <person name="Brescovit A.D."/>
            <person name="Santos A.J."/>
        </authorList>
    </citation>
    <scope>NUCLEOTIDE SEQUENCE</scope>
    <source>
        <tissue evidence="1">Shoot tissue taken approximately 20 cm above the soil surface</tissue>
    </source>
</reference>
<dbReference type="InterPro" id="IPR007658">
    <property type="entry name" value="DUF594"/>
</dbReference>
<dbReference type="AlphaFoldDB" id="A0A0A9CGF4"/>
<accession>A0A0A9CGF4</accession>
<proteinExistence type="predicted"/>
<dbReference type="PANTHER" id="PTHR31325">
    <property type="entry name" value="OS01G0798800 PROTEIN-RELATED"/>
    <property type="match status" value="1"/>
</dbReference>
<organism evidence="1">
    <name type="scientific">Arundo donax</name>
    <name type="common">Giant reed</name>
    <name type="synonym">Donax arundinaceus</name>
    <dbReference type="NCBI Taxonomy" id="35708"/>
    <lineage>
        <taxon>Eukaryota</taxon>
        <taxon>Viridiplantae</taxon>
        <taxon>Streptophyta</taxon>
        <taxon>Embryophyta</taxon>
        <taxon>Tracheophyta</taxon>
        <taxon>Spermatophyta</taxon>
        <taxon>Magnoliopsida</taxon>
        <taxon>Liliopsida</taxon>
        <taxon>Poales</taxon>
        <taxon>Poaceae</taxon>
        <taxon>PACMAD clade</taxon>
        <taxon>Arundinoideae</taxon>
        <taxon>Arundineae</taxon>
        <taxon>Arundo</taxon>
    </lineage>
</organism>
<name>A0A0A9CGF4_ARUDO</name>
<reference evidence="1" key="2">
    <citation type="journal article" date="2015" name="Data Brief">
        <title>Shoot transcriptome of the giant reed, Arundo donax.</title>
        <authorList>
            <person name="Barrero R.A."/>
            <person name="Guerrero F.D."/>
            <person name="Moolhuijzen P."/>
            <person name="Goolsby J.A."/>
            <person name="Tidwell J."/>
            <person name="Bellgard S.E."/>
            <person name="Bellgard M.I."/>
        </authorList>
    </citation>
    <scope>NUCLEOTIDE SEQUENCE</scope>
    <source>
        <tissue evidence="1">Shoot tissue taken approximately 20 cm above the soil surface</tissue>
    </source>
</reference>
<protein>
    <submittedName>
        <fullName evidence="1">Uncharacterized protein</fullName>
    </submittedName>
</protein>
<dbReference type="EMBL" id="GBRH01225415">
    <property type="protein sequence ID" value="JAD72480.1"/>
    <property type="molecule type" value="Transcribed_RNA"/>
</dbReference>
<dbReference type="Pfam" id="PF04578">
    <property type="entry name" value="DUF594"/>
    <property type="match status" value="1"/>
</dbReference>
<evidence type="ECO:0000313" key="1">
    <source>
        <dbReference type="EMBL" id="JAD72480.1"/>
    </source>
</evidence>
<sequence length="166" mass="18930">MHMVTELHLSKYPHSDVEADAAADTTAGDTNELVEICRKLSRYMMYLLVTHPSILPLDASAAATLQRWQVDIVNDELRIVRELESLNPKPSKETLEEIKDLWILLLIYAASRSRPEIHAAQLARGGEPLTILWLLLEHYGFRSYPIYDKFELTGERSGLVLFQHSS</sequence>